<dbReference type="InterPro" id="IPR001258">
    <property type="entry name" value="NHL_repeat"/>
</dbReference>
<dbReference type="AlphaFoldDB" id="A0A926XV89"/>
<sequence>MSGPSSVAVDGAGNLYITDQYNYRVRKVNASGIITTIAGDLTAGYNGDGRLATSAWLNFPSGVAVDASGDVYIADWYNNRVRKVSAATGIITTVAGNGYGGISVDGGPATAAVLDMPVGVTIDGLGNLYIVERGNNRIRKVNTSGIISTVAGNGFYGYSGDGGPATSAHLYEPIAVAVDGAGNLYIADRSNHRIRKVTAATGIITTLAGTGTAGYNGDGGAAISTQLSNPSGVAVDGSGNVYISDKGNRLIRKVNTSGVISIVAGAGYDGDGGPALSAQLFDPAGLALDGIGNLYIADQNGYRVRKVNTSGIISTAAGTGVNGNGGYSGDGGSGISAQLNTPGSMVVAGDGNLYIADSRNNRIRKLNKSGVITTVAGTGSGGYSGDGGLAIAAQLYSPTGLAVDGTGNLYFSDVFNSRVRKVNTAGIITTVAGGSGSGPGGDGGLATAAQLYYPAGLAVDGAGNLYIADQGNYRIRKVDAATGIITTVAGTGTAGFGGDGGAATSAQLNDPADIAFDANGNLYIADQSNQRVRKINTSGVITTVAGNGNYGYSGDGGLATSAQLWSPVGVAVDVTGNLYIAERLNHRVRKVNTSNVITTAAGTTMGGFKGQGDGGLATLANLAYPSDVAVDSSGNFYIADQIAHRIRQVIVNCPSMYTVKAGSWSDASVWSCGRLPSFGDVVTLHHAVNLPTSYEGHAQRVIYSTEGSLLFNAGSLLGMTLN</sequence>
<feature type="domain" description="Teneurin NHL" evidence="3">
    <location>
        <begin position="270"/>
        <end position="319"/>
    </location>
</feature>
<keyword evidence="1" id="KW-0677">Repeat</keyword>
<evidence type="ECO:0000256" key="1">
    <source>
        <dbReference type="ARBA" id="ARBA00022737"/>
    </source>
</evidence>
<dbReference type="InterPro" id="IPR056822">
    <property type="entry name" value="TEN_NHL"/>
</dbReference>
<dbReference type="Pfam" id="PF01436">
    <property type="entry name" value="NHL"/>
    <property type="match status" value="4"/>
</dbReference>
<dbReference type="SUPFAM" id="SSF63829">
    <property type="entry name" value="Calcium-dependent phosphotriesterase"/>
    <property type="match status" value="3"/>
</dbReference>
<feature type="domain" description="Teneurin NHL" evidence="3">
    <location>
        <begin position="498"/>
        <end position="548"/>
    </location>
</feature>
<evidence type="ECO:0000256" key="2">
    <source>
        <dbReference type="PROSITE-ProRule" id="PRU00504"/>
    </source>
</evidence>
<dbReference type="EMBL" id="JACWZY010000006">
    <property type="protein sequence ID" value="MBD2700854.1"/>
    <property type="molecule type" value="Genomic_DNA"/>
</dbReference>
<dbReference type="PANTHER" id="PTHR46388:SF2">
    <property type="entry name" value="NHL REPEAT-CONTAINING PROTEIN 2"/>
    <property type="match status" value="1"/>
</dbReference>
<dbReference type="InterPro" id="IPR011042">
    <property type="entry name" value="6-blade_b-propeller_TolB-like"/>
</dbReference>
<feature type="repeat" description="NHL" evidence="2">
    <location>
        <begin position="507"/>
        <end position="538"/>
    </location>
</feature>
<dbReference type="CDD" id="cd14953">
    <property type="entry name" value="NHL_like_1"/>
    <property type="match status" value="2"/>
</dbReference>
<dbReference type="PANTHER" id="PTHR46388">
    <property type="entry name" value="NHL REPEAT-CONTAINING PROTEIN 2"/>
    <property type="match status" value="1"/>
</dbReference>
<protein>
    <recommendedName>
        <fullName evidence="3">Teneurin NHL domain-containing protein</fullName>
    </recommendedName>
</protein>
<dbReference type="Proteomes" id="UP000598820">
    <property type="component" value="Unassembled WGS sequence"/>
</dbReference>
<feature type="repeat" description="NHL" evidence="2">
    <location>
        <begin position="226"/>
        <end position="257"/>
    </location>
</feature>
<evidence type="ECO:0000259" key="3">
    <source>
        <dbReference type="Pfam" id="PF25021"/>
    </source>
</evidence>
<comment type="caution">
    <text evidence="4">The sequence shown here is derived from an EMBL/GenBank/DDBJ whole genome shotgun (WGS) entry which is preliminary data.</text>
</comment>
<name>A0A926XV89_9BACT</name>
<dbReference type="PROSITE" id="PS51125">
    <property type="entry name" value="NHL"/>
    <property type="match status" value="5"/>
</dbReference>
<evidence type="ECO:0000313" key="4">
    <source>
        <dbReference type="EMBL" id="MBD2700854.1"/>
    </source>
</evidence>
<reference evidence="4" key="1">
    <citation type="submission" date="2020-09" db="EMBL/GenBank/DDBJ databases">
        <authorList>
            <person name="Kim M.K."/>
        </authorList>
    </citation>
    <scope>NUCLEOTIDE SEQUENCE</scope>
    <source>
        <strain evidence="4">BT702</strain>
    </source>
</reference>
<feature type="repeat" description="NHL" evidence="2">
    <location>
        <begin position="57"/>
        <end position="87"/>
    </location>
</feature>
<feature type="domain" description="Teneurin NHL" evidence="3">
    <location>
        <begin position="440"/>
        <end position="491"/>
    </location>
</feature>
<feature type="repeat" description="NHL" evidence="2">
    <location>
        <begin position="446"/>
        <end position="481"/>
    </location>
</feature>
<proteinExistence type="predicted"/>
<keyword evidence="5" id="KW-1185">Reference proteome</keyword>
<dbReference type="Gene3D" id="2.120.10.30">
    <property type="entry name" value="TolB, C-terminal domain"/>
    <property type="match status" value="6"/>
</dbReference>
<accession>A0A926XV89</accession>
<dbReference type="Gene3D" id="2.40.10.500">
    <property type="match status" value="1"/>
</dbReference>
<feature type="domain" description="Teneurin NHL" evidence="3">
    <location>
        <begin position="384"/>
        <end position="434"/>
    </location>
</feature>
<feature type="domain" description="Teneurin NHL" evidence="3">
    <location>
        <begin position="217"/>
        <end position="265"/>
    </location>
</feature>
<organism evidence="4 5">
    <name type="scientific">Spirosoma profusum</name>
    <dbReference type="NCBI Taxonomy" id="2771354"/>
    <lineage>
        <taxon>Bacteria</taxon>
        <taxon>Pseudomonadati</taxon>
        <taxon>Bacteroidota</taxon>
        <taxon>Cytophagia</taxon>
        <taxon>Cytophagales</taxon>
        <taxon>Cytophagaceae</taxon>
        <taxon>Spirosoma</taxon>
    </lineage>
</organism>
<gene>
    <name evidence="4" type="ORF">IC229_09405</name>
</gene>
<evidence type="ECO:0000313" key="5">
    <source>
        <dbReference type="Proteomes" id="UP000598820"/>
    </source>
</evidence>
<feature type="repeat" description="NHL" evidence="2">
    <location>
        <begin position="169"/>
        <end position="200"/>
    </location>
</feature>
<dbReference type="Pfam" id="PF25021">
    <property type="entry name" value="TEN_NHL"/>
    <property type="match status" value="5"/>
</dbReference>